<feature type="transmembrane region" description="Helical" evidence="1">
    <location>
        <begin position="12"/>
        <end position="34"/>
    </location>
</feature>
<dbReference type="EMBL" id="JBAKAZ010000055">
    <property type="protein sequence ID" value="MEL0630434.1"/>
    <property type="molecule type" value="Genomic_DNA"/>
</dbReference>
<sequence>MKNFAAGFNNFFIGLVSGLLLPIIIILVLLFLSVDKLTGLLESRSFAPIYERSEQTLDKVDTLIMTLDDKVDNADLSNIKALSPLKDANLFPEMKALAASVSELKEGEDNIDKQAVITALKDKLQGSLQGKFTGDQAQQLAESLANIADVIANQDNSTQALKSKAVEELNTVTE</sequence>
<organism evidence="2 3">
    <name type="scientific">Psychromonas aquatilis</name>
    <dbReference type="NCBI Taxonomy" id="2005072"/>
    <lineage>
        <taxon>Bacteria</taxon>
        <taxon>Pseudomonadati</taxon>
        <taxon>Pseudomonadota</taxon>
        <taxon>Gammaproteobacteria</taxon>
        <taxon>Alteromonadales</taxon>
        <taxon>Psychromonadaceae</taxon>
        <taxon>Psychromonas</taxon>
    </lineage>
</organism>
<keyword evidence="1" id="KW-1133">Transmembrane helix</keyword>
<accession>A0ABU9GTA8</accession>
<comment type="caution">
    <text evidence="2">The sequence shown here is derived from an EMBL/GenBank/DDBJ whole genome shotgun (WGS) entry which is preliminary data.</text>
</comment>
<keyword evidence="3" id="KW-1185">Reference proteome</keyword>
<keyword evidence="1" id="KW-0472">Membrane</keyword>
<evidence type="ECO:0000256" key="1">
    <source>
        <dbReference type="SAM" id="Phobius"/>
    </source>
</evidence>
<evidence type="ECO:0000313" key="3">
    <source>
        <dbReference type="Proteomes" id="UP001369082"/>
    </source>
</evidence>
<dbReference type="RefSeq" id="WP_341598562.1">
    <property type="nucleotide sequence ID" value="NZ_JBAKAZ010000055.1"/>
</dbReference>
<proteinExistence type="predicted"/>
<protein>
    <submittedName>
        <fullName evidence="2">Uncharacterized protein</fullName>
    </submittedName>
</protein>
<keyword evidence="1" id="KW-0812">Transmembrane</keyword>
<evidence type="ECO:0000313" key="2">
    <source>
        <dbReference type="EMBL" id="MEL0630434.1"/>
    </source>
</evidence>
<dbReference type="Proteomes" id="UP001369082">
    <property type="component" value="Unassembled WGS sequence"/>
</dbReference>
<name>A0ABU9GTA8_9GAMM</name>
<gene>
    <name evidence="2" type="ORF">V6256_12530</name>
</gene>
<reference evidence="2 3" key="1">
    <citation type="submission" date="2024-02" db="EMBL/GenBank/DDBJ databases">
        <title>Bacteria isolated from the canopy kelp, Nereocystis luetkeana.</title>
        <authorList>
            <person name="Pfister C.A."/>
            <person name="Younker I.T."/>
            <person name="Light S.H."/>
        </authorList>
    </citation>
    <scope>NUCLEOTIDE SEQUENCE [LARGE SCALE GENOMIC DNA]</scope>
    <source>
        <strain evidence="2 3">TI.1.05</strain>
    </source>
</reference>